<dbReference type="Gene3D" id="3.40.50.300">
    <property type="entry name" value="P-loop containing nucleotide triphosphate hydrolases"/>
    <property type="match status" value="1"/>
</dbReference>
<evidence type="ECO:0000313" key="1">
    <source>
        <dbReference type="EMBL" id="CAB4139307.1"/>
    </source>
</evidence>
<dbReference type="InterPro" id="IPR027417">
    <property type="entry name" value="P-loop_NTPase"/>
</dbReference>
<dbReference type="EMBL" id="LR796353">
    <property type="protein sequence ID" value="CAB4139307.1"/>
    <property type="molecule type" value="Genomic_DNA"/>
</dbReference>
<sequence>MSVDTKAILRRLFDDFGYYAEKTLKIRTKKGTVEPLALNEAQRRLVKIADDQWSREGKVRIIVLKARQMGLSTAIGAWIFHKVSMRQAERAVVVTHHADSTKALFEMTKRFYDALPDILKPSTKYSSRKELLFDRLDSGYVVATAGGENIGRGQTIRFAHLSETAFWPAGKAREQFNGLLQTIPDAEGSAIFIESTANGVSGLFWETWQAAVKGENGFVPVFLPWFIQDEYRAEVSSTFTRTPEEQGLVDDLGLDDEQLAWRRRKIAEVGRDLFMQEYPSTPEEAFLTSGRPVFNPDLINRMLKDATEPLHRMELEGDTWEKNSRGPLSIWQPWDASETYYIGADVAEGVRGGDYSVAQVLDSKKRLVAQYRAHVDPDSFGDVLFHLGKLYNDAEVIVESNNHGLTTLTRLIKGLQYPNAYTETVLDKITETETTKLGFMMNARTKPLVLDSLRASMREGPIEILDRTTLREMQTFVVKDSGKMEHEEGCHDDCVMSLALANHIHKGAFVPIVNNDRWYAKMV</sequence>
<organism evidence="1">
    <name type="scientific">uncultured Caudovirales phage</name>
    <dbReference type="NCBI Taxonomy" id="2100421"/>
    <lineage>
        <taxon>Viruses</taxon>
        <taxon>Duplodnaviria</taxon>
        <taxon>Heunggongvirae</taxon>
        <taxon>Uroviricota</taxon>
        <taxon>Caudoviricetes</taxon>
        <taxon>Peduoviridae</taxon>
        <taxon>Maltschvirus</taxon>
        <taxon>Maltschvirus maltsch</taxon>
    </lineage>
</organism>
<name>A0A6J5M1V3_9CAUD</name>
<protein>
    <submittedName>
        <fullName evidence="1">Large terminase protein</fullName>
    </submittedName>
</protein>
<accession>A0A6J5M1V3</accession>
<reference evidence="1" key="1">
    <citation type="submission" date="2020-04" db="EMBL/GenBank/DDBJ databases">
        <authorList>
            <person name="Chiriac C."/>
            <person name="Salcher M."/>
            <person name="Ghai R."/>
            <person name="Kavagutti S V."/>
        </authorList>
    </citation>
    <scope>NUCLEOTIDE SEQUENCE</scope>
</reference>
<dbReference type="Gene3D" id="3.30.420.240">
    <property type="match status" value="1"/>
</dbReference>
<gene>
    <name evidence="1" type="ORF">UFOVP345_35</name>
</gene>
<proteinExistence type="predicted"/>